<keyword evidence="2" id="KW-1185">Reference proteome</keyword>
<name>A0A183DA81_9BILA</name>
<evidence type="ECO:0000313" key="3">
    <source>
        <dbReference type="WBParaSite" id="GPUH_0000563001-mRNA-1"/>
    </source>
</evidence>
<accession>A0A183DA81</accession>
<dbReference type="WBParaSite" id="GPUH_0000563001-mRNA-1">
    <property type="protein sequence ID" value="GPUH_0000563001-mRNA-1"/>
    <property type="gene ID" value="GPUH_0000563001"/>
</dbReference>
<evidence type="ECO:0000313" key="2">
    <source>
        <dbReference type="Proteomes" id="UP000271098"/>
    </source>
</evidence>
<dbReference type="OrthoDB" id="5823748at2759"/>
<reference evidence="3" key="1">
    <citation type="submission" date="2016-06" db="UniProtKB">
        <authorList>
            <consortium name="WormBaseParasite"/>
        </authorList>
    </citation>
    <scope>IDENTIFICATION</scope>
</reference>
<protein>
    <submittedName>
        <fullName evidence="3">FHA domain-containing protein</fullName>
    </submittedName>
</protein>
<dbReference type="AlphaFoldDB" id="A0A183DA81"/>
<dbReference type="Proteomes" id="UP000271098">
    <property type="component" value="Unassembled WGS sequence"/>
</dbReference>
<dbReference type="EMBL" id="UYRT01012162">
    <property type="protein sequence ID" value="VDK51507.1"/>
    <property type="molecule type" value="Genomic_DNA"/>
</dbReference>
<evidence type="ECO:0000313" key="1">
    <source>
        <dbReference type="EMBL" id="VDK51507.1"/>
    </source>
</evidence>
<reference evidence="1 2" key="2">
    <citation type="submission" date="2018-11" db="EMBL/GenBank/DDBJ databases">
        <authorList>
            <consortium name="Pathogen Informatics"/>
        </authorList>
    </citation>
    <scope>NUCLEOTIDE SEQUENCE [LARGE SCALE GENOMIC DNA]</scope>
</reference>
<sequence length="178" mass="19889">MLRMPCVRYTKDAVHVLGVKGPSASATVYTISDGGVKGHNDRSVAADEFCIHQDSDITLTLFREENNYDRSVANNGLKLNDQLSAELNGSVVKMVLQGVKVQHNMENGDTFVHYNGKIISFYPSTDSVLLHSSWISAHVGYRTGRVRRGRQIVEIRGERMKIIHNNTHADFVLPYSKS</sequence>
<gene>
    <name evidence="1" type="ORF">GPUH_LOCUS5622</name>
</gene>
<proteinExistence type="predicted"/>
<organism evidence="3">
    <name type="scientific">Gongylonema pulchrum</name>
    <dbReference type="NCBI Taxonomy" id="637853"/>
    <lineage>
        <taxon>Eukaryota</taxon>
        <taxon>Metazoa</taxon>
        <taxon>Ecdysozoa</taxon>
        <taxon>Nematoda</taxon>
        <taxon>Chromadorea</taxon>
        <taxon>Rhabditida</taxon>
        <taxon>Spirurina</taxon>
        <taxon>Spiruromorpha</taxon>
        <taxon>Spiruroidea</taxon>
        <taxon>Gongylonematidae</taxon>
        <taxon>Gongylonema</taxon>
    </lineage>
</organism>